<feature type="domain" description="FAD-binding PCMH-type" evidence="6">
    <location>
        <begin position="65"/>
        <end position="238"/>
    </location>
</feature>
<dbReference type="InterPro" id="IPR050416">
    <property type="entry name" value="FAD-linked_Oxidoreductase"/>
</dbReference>
<comment type="similarity">
    <text evidence="1">Belongs to the oxygen-dependent FAD-linked oxidoreductase family.</text>
</comment>
<dbReference type="InterPro" id="IPR016166">
    <property type="entry name" value="FAD-bd_PCMH"/>
</dbReference>
<evidence type="ECO:0000256" key="2">
    <source>
        <dbReference type="ARBA" id="ARBA00022630"/>
    </source>
</evidence>
<gene>
    <name evidence="7" type="ORF">PVAG01_08392</name>
</gene>
<keyword evidence="2" id="KW-0285">Flavoprotein</keyword>
<dbReference type="InterPro" id="IPR006094">
    <property type="entry name" value="Oxid_FAD_bind_N"/>
</dbReference>
<dbReference type="PANTHER" id="PTHR42973">
    <property type="entry name" value="BINDING OXIDOREDUCTASE, PUTATIVE (AFU_ORTHOLOGUE AFUA_1G17690)-RELATED"/>
    <property type="match status" value="1"/>
</dbReference>
<dbReference type="EMBL" id="JBFCZG010000007">
    <property type="protein sequence ID" value="KAL3419893.1"/>
    <property type="molecule type" value="Genomic_DNA"/>
</dbReference>
<dbReference type="InterPro" id="IPR036318">
    <property type="entry name" value="FAD-bd_PCMH-like_sf"/>
</dbReference>
<sequence>MYQPANVLLTGFFLGAAVLSNPSDYEGLEARYQDLAACLTAKKVPTSLDTSSNWTSLITPFNLRLPYTPAAVTLPSTYQHISDSVTCAATAGIKVQARSGGHGYGNYAIGGKDGSVFLDLQKFNSIELDTSTNVAAVGGGVRLGNLGVGIYNQGKRCLPHGTYPGVGIGGHYTHGGFGFASRRYGLALDTIVALDVVLANGSCIHATPTSYPDIYFALRGAADSFGIVTTFHLQTQPAPDSLVSWSASFASALSSVEKAAEVILRLQSFAQTSTLMDRNLTVEAYVDIYGNYTLSGWYFGAEDLFNGTILPALIQGMPTPDSVTIQSLGWIEALKSIAQGASLTMPTSGYDAHQTFYAKSLVTRESKPLTKAAVTSVFEYLIEKGLTSSYPWNVFFDLYGGIDSQINVPSVDSSAYAHRDSLFTIQMVASTADSLPPWSASITSLVAGISTSIADAQPDGDFLSYPNYLDTEYTATEAANLYCGASVYEKLAAIKSVVDPKSLFWNPQAVGNAKL</sequence>
<dbReference type="InterPro" id="IPR012951">
    <property type="entry name" value="BBE"/>
</dbReference>
<evidence type="ECO:0000256" key="4">
    <source>
        <dbReference type="ARBA" id="ARBA00023002"/>
    </source>
</evidence>
<feature type="signal peptide" evidence="5">
    <location>
        <begin position="1"/>
        <end position="20"/>
    </location>
</feature>
<accession>A0ABR4P9A2</accession>
<dbReference type="PROSITE" id="PS51387">
    <property type="entry name" value="FAD_PCMH"/>
    <property type="match status" value="1"/>
</dbReference>
<evidence type="ECO:0000313" key="7">
    <source>
        <dbReference type="EMBL" id="KAL3419893.1"/>
    </source>
</evidence>
<dbReference type="PANTHER" id="PTHR42973:SF15">
    <property type="entry name" value="FAD-BINDING PCMH-TYPE DOMAIN-CONTAINING PROTEIN"/>
    <property type="match status" value="1"/>
</dbReference>
<evidence type="ECO:0000256" key="3">
    <source>
        <dbReference type="ARBA" id="ARBA00022827"/>
    </source>
</evidence>
<proteinExistence type="inferred from homology"/>
<dbReference type="Pfam" id="PF01565">
    <property type="entry name" value="FAD_binding_4"/>
    <property type="match status" value="1"/>
</dbReference>
<name>A0ABR4P9A2_9HELO</name>
<organism evidence="7 8">
    <name type="scientific">Phlyctema vagabunda</name>
    <dbReference type="NCBI Taxonomy" id="108571"/>
    <lineage>
        <taxon>Eukaryota</taxon>
        <taxon>Fungi</taxon>
        <taxon>Dikarya</taxon>
        <taxon>Ascomycota</taxon>
        <taxon>Pezizomycotina</taxon>
        <taxon>Leotiomycetes</taxon>
        <taxon>Helotiales</taxon>
        <taxon>Dermateaceae</taxon>
        <taxon>Phlyctema</taxon>
    </lineage>
</organism>
<keyword evidence="8" id="KW-1185">Reference proteome</keyword>
<keyword evidence="4" id="KW-0560">Oxidoreductase</keyword>
<evidence type="ECO:0000256" key="1">
    <source>
        <dbReference type="ARBA" id="ARBA00005466"/>
    </source>
</evidence>
<keyword evidence="5" id="KW-0732">Signal</keyword>
<dbReference type="Proteomes" id="UP001629113">
    <property type="component" value="Unassembled WGS sequence"/>
</dbReference>
<comment type="caution">
    <text evidence="7">The sequence shown here is derived from an EMBL/GenBank/DDBJ whole genome shotgun (WGS) entry which is preliminary data.</text>
</comment>
<protein>
    <recommendedName>
        <fullName evidence="6">FAD-binding PCMH-type domain-containing protein</fullName>
    </recommendedName>
</protein>
<dbReference type="InterPro" id="IPR016169">
    <property type="entry name" value="FAD-bd_PCMH_sub2"/>
</dbReference>
<evidence type="ECO:0000256" key="5">
    <source>
        <dbReference type="SAM" id="SignalP"/>
    </source>
</evidence>
<keyword evidence="3" id="KW-0274">FAD</keyword>
<reference evidence="7 8" key="1">
    <citation type="submission" date="2024-06" db="EMBL/GenBank/DDBJ databases">
        <title>Complete genome of Phlyctema vagabunda strain 19-DSS-EL-015.</title>
        <authorList>
            <person name="Fiorenzani C."/>
        </authorList>
    </citation>
    <scope>NUCLEOTIDE SEQUENCE [LARGE SCALE GENOMIC DNA]</scope>
    <source>
        <strain evidence="7 8">19-DSS-EL-015</strain>
    </source>
</reference>
<dbReference type="SUPFAM" id="SSF56176">
    <property type="entry name" value="FAD-binding/transporter-associated domain-like"/>
    <property type="match status" value="1"/>
</dbReference>
<feature type="chain" id="PRO_5046303330" description="FAD-binding PCMH-type domain-containing protein" evidence="5">
    <location>
        <begin position="21"/>
        <end position="515"/>
    </location>
</feature>
<evidence type="ECO:0000313" key="8">
    <source>
        <dbReference type="Proteomes" id="UP001629113"/>
    </source>
</evidence>
<evidence type="ECO:0000259" key="6">
    <source>
        <dbReference type="PROSITE" id="PS51387"/>
    </source>
</evidence>
<dbReference type="Pfam" id="PF08031">
    <property type="entry name" value="BBE"/>
    <property type="match status" value="1"/>
</dbReference>
<dbReference type="Gene3D" id="3.40.462.20">
    <property type="match status" value="1"/>
</dbReference>
<dbReference type="Gene3D" id="3.30.465.10">
    <property type="match status" value="1"/>
</dbReference>